<accession>A0A699XHM0</accession>
<dbReference type="AlphaFoldDB" id="A0A699XHM0"/>
<feature type="non-terminal residue" evidence="1">
    <location>
        <position position="83"/>
    </location>
</feature>
<gene>
    <name evidence="1" type="ORF">Tci_931414</name>
</gene>
<dbReference type="EMBL" id="BKCJ011865107">
    <property type="protein sequence ID" value="GFD59445.1"/>
    <property type="molecule type" value="Genomic_DNA"/>
</dbReference>
<proteinExistence type="predicted"/>
<sequence>DGPDEHRIGVRGIVGGDVEERMHPVHGVEVGRAARLVQPPRLFGLALQVQRDAGVAFVPVGLRFDDAPARQLAVEASENVLAQ</sequence>
<name>A0A699XHM0_TANCI</name>
<reference evidence="1" key="1">
    <citation type="journal article" date="2019" name="Sci. Rep.">
        <title>Draft genome of Tanacetum cinerariifolium, the natural source of mosquito coil.</title>
        <authorList>
            <person name="Yamashiro T."/>
            <person name="Shiraishi A."/>
            <person name="Satake H."/>
            <person name="Nakayama K."/>
        </authorList>
    </citation>
    <scope>NUCLEOTIDE SEQUENCE</scope>
</reference>
<feature type="non-terminal residue" evidence="1">
    <location>
        <position position="1"/>
    </location>
</feature>
<comment type="caution">
    <text evidence="1">The sequence shown here is derived from an EMBL/GenBank/DDBJ whole genome shotgun (WGS) entry which is preliminary data.</text>
</comment>
<evidence type="ECO:0000313" key="1">
    <source>
        <dbReference type="EMBL" id="GFD59445.1"/>
    </source>
</evidence>
<organism evidence="1">
    <name type="scientific">Tanacetum cinerariifolium</name>
    <name type="common">Dalmatian daisy</name>
    <name type="synonym">Chrysanthemum cinerariifolium</name>
    <dbReference type="NCBI Taxonomy" id="118510"/>
    <lineage>
        <taxon>Eukaryota</taxon>
        <taxon>Viridiplantae</taxon>
        <taxon>Streptophyta</taxon>
        <taxon>Embryophyta</taxon>
        <taxon>Tracheophyta</taxon>
        <taxon>Spermatophyta</taxon>
        <taxon>Magnoliopsida</taxon>
        <taxon>eudicotyledons</taxon>
        <taxon>Gunneridae</taxon>
        <taxon>Pentapetalae</taxon>
        <taxon>asterids</taxon>
        <taxon>campanulids</taxon>
        <taxon>Asterales</taxon>
        <taxon>Asteraceae</taxon>
        <taxon>Asteroideae</taxon>
        <taxon>Anthemideae</taxon>
        <taxon>Anthemidinae</taxon>
        <taxon>Tanacetum</taxon>
    </lineage>
</organism>
<protein>
    <submittedName>
        <fullName evidence="1">Uncharacterized protein</fullName>
    </submittedName>
</protein>